<dbReference type="Gene3D" id="2.40.160.180">
    <property type="entry name" value="Carbohydrate-selective porin OprB"/>
    <property type="match status" value="1"/>
</dbReference>
<keyword evidence="4" id="KW-1185">Reference proteome</keyword>
<evidence type="ECO:0000256" key="2">
    <source>
        <dbReference type="RuleBase" id="RU363072"/>
    </source>
</evidence>
<organism evidence="3 4">
    <name type="scientific">Pseudobythopirellula maris</name>
    <dbReference type="NCBI Taxonomy" id="2527991"/>
    <lineage>
        <taxon>Bacteria</taxon>
        <taxon>Pseudomonadati</taxon>
        <taxon>Planctomycetota</taxon>
        <taxon>Planctomycetia</taxon>
        <taxon>Pirellulales</taxon>
        <taxon>Lacipirellulaceae</taxon>
        <taxon>Pseudobythopirellula</taxon>
    </lineage>
</organism>
<comment type="similarity">
    <text evidence="1 2">Belongs to the OprB family.</text>
</comment>
<protein>
    <submittedName>
        <fullName evidence="3">Carbohydrate-selective porin, OprB family</fullName>
    </submittedName>
</protein>
<dbReference type="OrthoDB" id="177316at2"/>
<dbReference type="RefSeq" id="WP_146401666.1">
    <property type="nucleotide sequence ID" value="NZ_SJPQ01000003.1"/>
</dbReference>
<dbReference type="Pfam" id="PF04966">
    <property type="entry name" value="OprB"/>
    <property type="match status" value="1"/>
</dbReference>
<dbReference type="InterPro" id="IPR038673">
    <property type="entry name" value="OprB_sf"/>
</dbReference>
<dbReference type="GO" id="GO:0015288">
    <property type="term" value="F:porin activity"/>
    <property type="evidence" value="ECO:0007669"/>
    <property type="project" value="InterPro"/>
</dbReference>
<gene>
    <name evidence="3" type="ORF">Mal64_30250</name>
</gene>
<dbReference type="EMBL" id="SJPQ01000003">
    <property type="protein sequence ID" value="TWT87486.1"/>
    <property type="molecule type" value="Genomic_DNA"/>
</dbReference>
<dbReference type="InterPro" id="IPR007049">
    <property type="entry name" value="Carb-sel_porin_OprB"/>
</dbReference>
<sequence precursor="true">MRRSRSTSLAFTLLIATACQGAIGQGYTGQGLTGDWCGNRDWLACQGVTFDLDHAHFGFGTASGGLDERFNYGGHGDYVMNADLGKLGVQEGLFLKIRAEHRWGESISNDTGALLPATVLADLPIADSEQLYITNFLFTQMLSETTGVFFGKLDTLDGDLNAFAHGRGKTQFSNIGFVASPIVLRSVPYATLGCGLVVLGAEGEPVFTYTLLNATDTADSAGFNELFEEGVSMSAEGRLPTSFGGLPGHQLLGVSWNNREFVEIGQDPRFVLPNVPINRVDGSWSVYWNFDQYLQVDPCNPKRGWGLFGRAGVADGDTNPIEWFLSFGVGGNSPVRGREADTFGLGWFISGTSSEVGTPLQALLGPIGDGQAVEMFYNWQATPWLNITPDLQVVMPARESTATALVLGVRAVTTY</sequence>
<keyword evidence="2" id="KW-0732">Signal</keyword>
<dbReference type="AlphaFoldDB" id="A0A5C5ZJS4"/>
<proteinExistence type="inferred from homology"/>
<accession>A0A5C5ZJS4</accession>
<feature type="chain" id="PRO_5023156232" evidence="2">
    <location>
        <begin position="22"/>
        <end position="415"/>
    </location>
</feature>
<evidence type="ECO:0000256" key="1">
    <source>
        <dbReference type="ARBA" id="ARBA00008769"/>
    </source>
</evidence>
<dbReference type="InterPro" id="IPR052932">
    <property type="entry name" value="OprB_Porin"/>
</dbReference>
<reference evidence="3 4" key="1">
    <citation type="submission" date="2019-02" db="EMBL/GenBank/DDBJ databases">
        <title>Deep-cultivation of Planctomycetes and their phenomic and genomic characterization uncovers novel biology.</title>
        <authorList>
            <person name="Wiegand S."/>
            <person name="Jogler M."/>
            <person name="Boedeker C."/>
            <person name="Pinto D."/>
            <person name="Vollmers J."/>
            <person name="Rivas-Marin E."/>
            <person name="Kohn T."/>
            <person name="Peeters S.H."/>
            <person name="Heuer A."/>
            <person name="Rast P."/>
            <person name="Oberbeckmann S."/>
            <person name="Bunk B."/>
            <person name="Jeske O."/>
            <person name="Meyerdierks A."/>
            <person name="Storesund J.E."/>
            <person name="Kallscheuer N."/>
            <person name="Luecker S."/>
            <person name="Lage O.M."/>
            <person name="Pohl T."/>
            <person name="Merkel B.J."/>
            <person name="Hornburger P."/>
            <person name="Mueller R.-W."/>
            <person name="Bruemmer F."/>
            <person name="Labrenz M."/>
            <person name="Spormann A.M."/>
            <person name="Op Den Camp H."/>
            <person name="Overmann J."/>
            <person name="Amann R."/>
            <person name="Jetten M.S.M."/>
            <person name="Mascher T."/>
            <person name="Medema M.H."/>
            <person name="Devos D.P."/>
            <person name="Kaster A.-K."/>
            <person name="Ovreas L."/>
            <person name="Rohde M."/>
            <person name="Galperin M.Y."/>
            <person name="Jogler C."/>
        </authorList>
    </citation>
    <scope>NUCLEOTIDE SEQUENCE [LARGE SCALE GENOMIC DNA]</scope>
    <source>
        <strain evidence="3 4">Mal64</strain>
    </source>
</reference>
<feature type="signal peptide" evidence="2">
    <location>
        <begin position="1"/>
        <end position="21"/>
    </location>
</feature>
<dbReference type="GO" id="GO:0008643">
    <property type="term" value="P:carbohydrate transport"/>
    <property type="evidence" value="ECO:0007669"/>
    <property type="project" value="InterPro"/>
</dbReference>
<name>A0A5C5ZJS4_9BACT</name>
<dbReference type="PANTHER" id="PTHR37944:SF1">
    <property type="entry name" value="PORIN B"/>
    <property type="match status" value="1"/>
</dbReference>
<evidence type="ECO:0000313" key="3">
    <source>
        <dbReference type="EMBL" id="TWT87486.1"/>
    </source>
</evidence>
<evidence type="ECO:0000313" key="4">
    <source>
        <dbReference type="Proteomes" id="UP000315440"/>
    </source>
</evidence>
<dbReference type="PROSITE" id="PS51257">
    <property type="entry name" value="PROKAR_LIPOPROTEIN"/>
    <property type="match status" value="1"/>
</dbReference>
<dbReference type="GO" id="GO:0016020">
    <property type="term" value="C:membrane"/>
    <property type="evidence" value="ECO:0007669"/>
    <property type="project" value="InterPro"/>
</dbReference>
<dbReference type="PANTHER" id="PTHR37944">
    <property type="entry name" value="PORIN B"/>
    <property type="match status" value="1"/>
</dbReference>
<dbReference type="Proteomes" id="UP000315440">
    <property type="component" value="Unassembled WGS sequence"/>
</dbReference>
<comment type="caution">
    <text evidence="3">The sequence shown here is derived from an EMBL/GenBank/DDBJ whole genome shotgun (WGS) entry which is preliminary data.</text>
</comment>